<proteinExistence type="predicted"/>
<keyword evidence="3" id="KW-1185">Reference proteome</keyword>
<evidence type="ECO:0000259" key="1">
    <source>
        <dbReference type="Pfam" id="PF21328"/>
    </source>
</evidence>
<dbReference type="Pfam" id="PF21328">
    <property type="entry name" value="Gp44_lid"/>
    <property type="match status" value="1"/>
</dbReference>
<name>A0A2R5FCZ0_9PROT</name>
<dbReference type="EMBL" id="BDOQ01000019">
    <property type="protein sequence ID" value="GBG15719.1"/>
    <property type="molecule type" value="Genomic_DNA"/>
</dbReference>
<dbReference type="Proteomes" id="UP000245081">
    <property type="component" value="Unassembled WGS sequence"/>
</dbReference>
<dbReference type="Gene3D" id="1.10.8.60">
    <property type="match status" value="1"/>
</dbReference>
<dbReference type="InterPro" id="IPR027417">
    <property type="entry name" value="P-loop_NTPase"/>
</dbReference>
<evidence type="ECO:0000313" key="3">
    <source>
        <dbReference type="Proteomes" id="UP000245081"/>
    </source>
</evidence>
<sequence>MFVFTVNDISKLSKALHSRLQPIDFTHTHANTEVMERMHVRAKDILTAEGVQMEDEVLRTIIRESYPDMRAVLKRLEVESIISS</sequence>
<organism evidence="2 3">
    <name type="scientific">Novimethylophilus kurashikiensis</name>
    <dbReference type="NCBI Taxonomy" id="1825523"/>
    <lineage>
        <taxon>Bacteria</taxon>
        <taxon>Pseudomonadati</taxon>
        <taxon>Pseudomonadota</taxon>
        <taxon>Betaproteobacteria</taxon>
        <taxon>Nitrosomonadales</taxon>
        <taxon>Methylophilaceae</taxon>
        <taxon>Novimethylophilus</taxon>
    </lineage>
</organism>
<reference evidence="2 3" key="1">
    <citation type="journal article" date="2018" name="Environ. Microbiol.">
        <title>Isolation and genomic characterization of Novimethylophilus kurashikiensis gen. nov. sp. nov., a new lanthanide-dependent methylotrophic species of Methylophilaceae.</title>
        <authorList>
            <person name="Lv H."/>
            <person name="Sahin N."/>
            <person name="Tani A."/>
        </authorList>
    </citation>
    <scope>NUCLEOTIDE SEQUENCE [LARGE SCALE GENOMIC DNA]</scope>
    <source>
        <strain evidence="2 3">La2-4</strain>
    </source>
</reference>
<feature type="domain" description="Sliding-clamp-loader large subunit AAA+ ATPase lid" evidence="1">
    <location>
        <begin position="32"/>
        <end position="77"/>
    </location>
</feature>
<dbReference type="AlphaFoldDB" id="A0A2R5FCZ0"/>
<dbReference type="InterPro" id="IPR048815">
    <property type="entry name" value="Gp44_lid"/>
</dbReference>
<dbReference type="SUPFAM" id="SSF52540">
    <property type="entry name" value="P-loop containing nucleoside triphosphate hydrolases"/>
    <property type="match status" value="1"/>
</dbReference>
<protein>
    <recommendedName>
        <fullName evidence="1">Sliding-clamp-loader large subunit AAA+ ATPase lid domain-containing protein</fullName>
    </recommendedName>
</protein>
<evidence type="ECO:0000313" key="2">
    <source>
        <dbReference type="EMBL" id="GBG15719.1"/>
    </source>
</evidence>
<gene>
    <name evidence="2" type="ORF">NMK_3330</name>
</gene>
<accession>A0A2R5FCZ0</accession>
<comment type="caution">
    <text evidence="2">The sequence shown here is derived from an EMBL/GenBank/DDBJ whole genome shotgun (WGS) entry which is preliminary data.</text>
</comment>